<dbReference type="InterPro" id="IPR002125">
    <property type="entry name" value="CMP_dCMP_dom"/>
</dbReference>
<gene>
    <name evidence="2" type="ORF">GCM10011348_10360</name>
</gene>
<evidence type="ECO:0000259" key="1">
    <source>
        <dbReference type="PROSITE" id="PS51747"/>
    </source>
</evidence>
<dbReference type="Gene3D" id="3.40.140.10">
    <property type="entry name" value="Cytidine Deaminase, domain 2"/>
    <property type="match status" value="1"/>
</dbReference>
<dbReference type="GO" id="GO:0047974">
    <property type="term" value="F:guanosine deaminase activity"/>
    <property type="evidence" value="ECO:0007669"/>
    <property type="project" value="TreeGrafter"/>
</dbReference>
<proteinExistence type="predicted"/>
<dbReference type="AlphaFoldDB" id="A0A917Z9W2"/>
<dbReference type="Proteomes" id="UP000599578">
    <property type="component" value="Unassembled WGS sequence"/>
</dbReference>
<dbReference type="Pfam" id="PF00383">
    <property type="entry name" value="dCMP_cyt_deam_1"/>
    <property type="match status" value="1"/>
</dbReference>
<dbReference type="PANTHER" id="PTHR11079:SF161">
    <property type="entry name" value="CMP_DCMP-TYPE DEAMINASE DOMAIN-CONTAINING PROTEIN"/>
    <property type="match status" value="1"/>
</dbReference>
<protein>
    <submittedName>
        <fullName evidence="2">tRNA-specific adenosine deaminase</fullName>
    </submittedName>
</protein>
<feature type="domain" description="CMP/dCMP-type deaminase" evidence="1">
    <location>
        <begin position="2"/>
        <end position="115"/>
    </location>
</feature>
<comment type="caution">
    <text evidence="2">The sequence shown here is derived from an EMBL/GenBank/DDBJ whole genome shotgun (WGS) entry which is preliminary data.</text>
</comment>
<sequence length="155" mass="16740">MPNHQEFLQQALQLAEDNLADGGQPFGAVIVRDGEVLATGVNGTVRNQDPTSHSEIEAIRSACRSLRTPRLDGAVIYASGYPCAMCMSAILLTGIDTVFYAYGEEDGARHGLATEPVYQVLRRLPESEGLTLRPLPVALPDEHLYARWQAACGAS</sequence>
<reference evidence="2 3" key="1">
    <citation type="journal article" date="2014" name="Int. J. Syst. Evol. Microbiol.">
        <title>Complete genome sequence of Corynebacterium casei LMG S-19264T (=DSM 44701T), isolated from a smear-ripened cheese.</title>
        <authorList>
            <consortium name="US DOE Joint Genome Institute (JGI-PGF)"/>
            <person name="Walter F."/>
            <person name="Albersmeier A."/>
            <person name="Kalinowski J."/>
            <person name="Ruckert C."/>
        </authorList>
    </citation>
    <scope>NUCLEOTIDE SEQUENCE [LARGE SCALE GENOMIC DNA]</scope>
    <source>
        <strain evidence="2 3">CGMCC 1.7286</strain>
    </source>
</reference>
<dbReference type="CDD" id="cd01285">
    <property type="entry name" value="nucleoside_deaminase"/>
    <property type="match status" value="1"/>
</dbReference>
<name>A0A917Z9W2_9GAMM</name>
<accession>A0A917Z9W2</accession>
<dbReference type="RefSeq" id="WP_188859041.1">
    <property type="nucleotide sequence ID" value="NZ_BMLT01000002.1"/>
</dbReference>
<dbReference type="EMBL" id="BMLT01000002">
    <property type="protein sequence ID" value="GGO78440.1"/>
    <property type="molecule type" value="Genomic_DNA"/>
</dbReference>
<dbReference type="GO" id="GO:0006152">
    <property type="term" value="P:purine nucleoside catabolic process"/>
    <property type="evidence" value="ECO:0007669"/>
    <property type="project" value="TreeGrafter"/>
</dbReference>
<evidence type="ECO:0000313" key="2">
    <source>
        <dbReference type="EMBL" id="GGO78440.1"/>
    </source>
</evidence>
<evidence type="ECO:0000313" key="3">
    <source>
        <dbReference type="Proteomes" id="UP000599578"/>
    </source>
</evidence>
<dbReference type="SUPFAM" id="SSF53927">
    <property type="entry name" value="Cytidine deaminase-like"/>
    <property type="match status" value="1"/>
</dbReference>
<dbReference type="InterPro" id="IPR016193">
    <property type="entry name" value="Cytidine_deaminase-like"/>
</dbReference>
<dbReference type="PROSITE" id="PS51747">
    <property type="entry name" value="CYT_DCMP_DEAMINASES_2"/>
    <property type="match status" value="1"/>
</dbReference>
<dbReference type="PANTHER" id="PTHR11079">
    <property type="entry name" value="CYTOSINE DEAMINASE FAMILY MEMBER"/>
    <property type="match status" value="1"/>
</dbReference>
<keyword evidence="3" id="KW-1185">Reference proteome</keyword>
<organism evidence="2 3">
    <name type="scientific">Marinobacterium nitratireducens</name>
    <dbReference type="NCBI Taxonomy" id="518897"/>
    <lineage>
        <taxon>Bacteria</taxon>
        <taxon>Pseudomonadati</taxon>
        <taxon>Pseudomonadota</taxon>
        <taxon>Gammaproteobacteria</taxon>
        <taxon>Oceanospirillales</taxon>
        <taxon>Oceanospirillaceae</taxon>
        <taxon>Marinobacterium</taxon>
    </lineage>
</organism>